<comment type="similarity">
    <text evidence="1">Belongs to the TolB family.</text>
</comment>
<dbReference type="AlphaFoldDB" id="A0A2A2EWF2"/>
<evidence type="ECO:0000256" key="2">
    <source>
        <dbReference type="SAM" id="SignalP"/>
    </source>
</evidence>
<dbReference type="Gene3D" id="2.120.10.30">
    <property type="entry name" value="TolB, C-terminal domain"/>
    <property type="match status" value="1"/>
</dbReference>
<evidence type="ECO:0000256" key="1">
    <source>
        <dbReference type="ARBA" id="ARBA00009820"/>
    </source>
</evidence>
<dbReference type="OrthoDB" id="9758793at2"/>
<organism evidence="3 4">
    <name type="scientific">Halovibrio salipaludis</name>
    <dbReference type="NCBI Taxonomy" id="2032626"/>
    <lineage>
        <taxon>Bacteria</taxon>
        <taxon>Pseudomonadati</taxon>
        <taxon>Pseudomonadota</taxon>
        <taxon>Gammaproteobacteria</taxon>
        <taxon>Oceanospirillales</taxon>
        <taxon>Halomonadaceae</taxon>
        <taxon>Halovibrio</taxon>
    </lineage>
</organism>
<dbReference type="SUPFAM" id="SSF69304">
    <property type="entry name" value="Tricorn protease N-terminal domain"/>
    <property type="match status" value="1"/>
</dbReference>
<feature type="signal peptide" evidence="2">
    <location>
        <begin position="1"/>
        <end position="25"/>
    </location>
</feature>
<feature type="chain" id="PRO_5013036490" description="WD40-like Beta Propeller Repeat" evidence="2">
    <location>
        <begin position="26"/>
        <end position="298"/>
    </location>
</feature>
<dbReference type="InterPro" id="IPR011659">
    <property type="entry name" value="WD40"/>
</dbReference>
<dbReference type="InterPro" id="IPR011042">
    <property type="entry name" value="6-blade_b-propeller_TolB-like"/>
</dbReference>
<evidence type="ECO:0000313" key="4">
    <source>
        <dbReference type="Proteomes" id="UP000218896"/>
    </source>
</evidence>
<name>A0A2A2EWF2_9GAMM</name>
<accession>A0A2A2EWF2</accession>
<dbReference type="EMBL" id="NSKD01000011">
    <property type="protein sequence ID" value="PAU76998.1"/>
    <property type="molecule type" value="Genomic_DNA"/>
</dbReference>
<gene>
    <name evidence="3" type="ORF">CK501_15645</name>
</gene>
<reference evidence="3 4" key="1">
    <citation type="submission" date="2017-08" db="EMBL/GenBank/DDBJ databases">
        <title>Halovibrio sewagensis sp. nov., isolated from wastewater of high salinity.</title>
        <authorList>
            <person name="Dong X."/>
            <person name="Zhang G."/>
        </authorList>
    </citation>
    <scope>NUCLEOTIDE SEQUENCE [LARGE SCALE GENOMIC DNA]</scope>
    <source>
        <strain evidence="3 4">YL5-2</strain>
    </source>
</reference>
<dbReference type="Pfam" id="PF07676">
    <property type="entry name" value="PD40"/>
    <property type="match status" value="1"/>
</dbReference>
<dbReference type="PANTHER" id="PTHR36842:SF1">
    <property type="entry name" value="PROTEIN TOLB"/>
    <property type="match status" value="1"/>
</dbReference>
<proteinExistence type="inferred from homology"/>
<comment type="caution">
    <text evidence="3">The sequence shown here is derived from an EMBL/GenBank/DDBJ whole genome shotgun (WGS) entry which is preliminary data.</text>
</comment>
<keyword evidence="4" id="KW-1185">Reference proteome</keyword>
<evidence type="ECO:0000313" key="3">
    <source>
        <dbReference type="EMBL" id="PAU76998.1"/>
    </source>
</evidence>
<evidence type="ECO:0008006" key="5">
    <source>
        <dbReference type="Google" id="ProtNLM"/>
    </source>
</evidence>
<dbReference type="RefSeq" id="WP_095618678.1">
    <property type="nucleotide sequence ID" value="NZ_NSKD01000011.1"/>
</dbReference>
<protein>
    <recommendedName>
        <fullName evidence="5">WD40-like Beta Propeller Repeat</fullName>
    </recommendedName>
</protein>
<dbReference type="PANTHER" id="PTHR36842">
    <property type="entry name" value="PROTEIN TOLB HOMOLOG"/>
    <property type="match status" value="1"/>
</dbReference>
<dbReference type="Proteomes" id="UP000218896">
    <property type="component" value="Unassembled WGS sequence"/>
</dbReference>
<keyword evidence="2" id="KW-0732">Signal</keyword>
<sequence>MFFRRPGLASAFVFSFMVSVSSGYAEECAGIPTGASFMGHSGEGWKLFHSGNGESWEVIETALEPRGYSYHSENNLLVYVGIDGAIYYRHGDSGEEEVDTPSEDAAYTQPDISPDGARVYLVEMKNRNSRETDIVSWSVQEDRFETVLSQRSAQFEPYVTQESVFYSNVLCVESCGRIIQEIWRKDAVSGVGEQLTLMNHIAKQPVLSRDGKRLYFSSNRKGHYKIWVYDMEQGKASQFTQGEAVDLYPMVGKGGGVFFIRRTDGQVKLMCQSAEEASPEAIPLPESVTDLRELEASG</sequence>